<keyword evidence="7" id="KW-0788">Thiol protease</keyword>
<dbReference type="SMART" id="SM00450">
    <property type="entry name" value="RHOD"/>
    <property type="match status" value="1"/>
</dbReference>
<evidence type="ECO:0000259" key="9">
    <source>
        <dbReference type="PROSITE" id="PS50206"/>
    </source>
</evidence>
<evidence type="ECO:0000256" key="5">
    <source>
        <dbReference type="ARBA" id="ARBA00022786"/>
    </source>
</evidence>
<dbReference type="Gene3D" id="3.40.250.10">
    <property type="entry name" value="Rhodanese-like domain"/>
    <property type="match status" value="1"/>
</dbReference>
<dbReference type="InterPro" id="IPR018200">
    <property type="entry name" value="USP_CS"/>
</dbReference>
<dbReference type="PROSITE" id="PS00972">
    <property type="entry name" value="USP_1"/>
    <property type="match status" value="1"/>
</dbReference>
<feature type="region of interest" description="Disordered" evidence="8">
    <location>
        <begin position="169"/>
        <end position="235"/>
    </location>
</feature>
<evidence type="ECO:0000256" key="1">
    <source>
        <dbReference type="ARBA" id="ARBA00000707"/>
    </source>
</evidence>
<proteinExistence type="inferred from homology"/>
<feature type="compositionally biased region" description="Polar residues" evidence="8">
    <location>
        <begin position="333"/>
        <end position="346"/>
    </location>
</feature>
<feature type="compositionally biased region" description="Low complexity" evidence="8">
    <location>
        <begin position="310"/>
        <end position="330"/>
    </location>
</feature>
<feature type="compositionally biased region" description="Low complexity" evidence="8">
    <location>
        <begin position="208"/>
        <end position="229"/>
    </location>
</feature>
<keyword evidence="5" id="KW-0833">Ubl conjugation pathway</keyword>
<evidence type="ECO:0000256" key="2">
    <source>
        <dbReference type="ARBA" id="ARBA00009085"/>
    </source>
</evidence>
<dbReference type="GO" id="GO:0004843">
    <property type="term" value="F:cysteine-type deubiquitinase activity"/>
    <property type="evidence" value="ECO:0007669"/>
    <property type="project" value="UniProtKB-EC"/>
</dbReference>
<dbReference type="Gene3D" id="3.90.70.10">
    <property type="entry name" value="Cysteine proteinases"/>
    <property type="match status" value="1"/>
</dbReference>
<dbReference type="InterPro" id="IPR036873">
    <property type="entry name" value="Rhodanese-like_dom_sf"/>
</dbReference>
<dbReference type="GO" id="GO:0016579">
    <property type="term" value="P:protein deubiquitination"/>
    <property type="evidence" value="ECO:0007669"/>
    <property type="project" value="InterPro"/>
</dbReference>
<organism evidence="11 12">
    <name type="scientific">Hypholoma sublateritium (strain FD-334 SS-4)</name>
    <dbReference type="NCBI Taxonomy" id="945553"/>
    <lineage>
        <taxon>Eukaryota</taxon>
        <taxon>Fungi</taxon>
        <taxon>Dikarya</taxon>
        <taxon>Basidiomycota</taxon>
        <taxon>Agaricomycotina</taxon>
        <taxon>Agaricomycetes</taxon>
        <taxon>Agaricomycetidae</taxon>
        <taxon>Agaricales</taxon>
        <taxon>Agaricineae</taxon>
        <taxon>Strophariaceae</taxon>
        <taxon>Hypholoma</taxon>
    </lineage>
</organism>
<feature type="region of interest" description="Disordered" evidence="8">
    <location>
        <begin position="516"/>
        <end position="538"/>
    </location>
</feature>
<dbReference type="Proteomes" id="UP000054270">
    <property type="component" value="Unassembled WGS sequence"/>
</dbReference>
<name>A0A0D2PBN7_HYPSF</name>
<accession>A0A0D2PBN7</accession>
<reference evidence="12" key="1">
    <citation type="submission" date="2014-04" db="EMBL/GenBank/DDBJ databases">
        <title>Evolutionary Origins and Diversification of the Mycorrhizal Mutualists.</title>
        <authorList>
            <consortium name="DOE Joint Genome Institute"/>
            <consortium name="Mycorrhizal Genomics Consortium"/>
            <person name="Kohler A."/>
            <person name="Kuo A."/>
            <person name="Nagy L.G."/>
            <person name="Floudas D."/>
            <person name="Copeland A."/>
            <person name="Barry K.W."/>
            <person name="Cichocki N."/>
            <person name="Veneault-Fourrey C."/>
            <person name="LaButti K."/>
            <person name="Lindquist E.A."/>
            <person name="Lipzen A."/>
            <person name="Lundell T."/>
            <person name="Morin E."/>
            <person name="Murat C."/>
            <person name="Riley R."/>
            <person name="Ohm R."/>
            <person name="Sun H."/>
            <person name="Tunlid A."/>
            <person name="Henrissat B."/>
            <person name="Grigoriev I.V."/>
            <person name="Hibbett D.S."/>
            <person name="Martin F."/>
        </authorList>
    </citation>
    <scope>NUCLEOTIDE SEQUENCE [LARGE SCALE GENOMIC DNA]</scope>
    <source>
        <strain evidence="12">FD-334 SS-4</strain>
    </source>
</reference>
<dbReference type="CDD" id="cd02674">
    <property type="entry name" value="Peptidase_C19R"/>
    <property type="match status" value="1"/>
</dbReference>
<dbReference type="PANTHER" id="PTHR21646">
    <property type="entry name" value="UBIQUITIN CARBOXYL-TERMINAL HYDROLASE"/>
    <property type="match status" value="1"/>
</dbReference>
<sequence length="1166" mass="127478">MPGVAIQPNNPSGHSAAQNGSNRFHHELSVAEIKTKAKEGVNKEARGVSAITLIKTARTQIISAKEYELRGDLKTAYASYIKAATLAKMTMDSPEYVQETKTRGGVIRKELNDFLEHDGRDLTARTTAVEVKLHTLEKSQAAESKELPTSVSIADRMRALQDNGLSLGQTKMRDQQNLPTPPISPRHSAPTMGHSTSTSGYSAHALVPASTLGPPSPTSTPSSSPPNSSLMGSFDLTGFNQAFPSIDELDEGPVLSLPSVPTGIGSTSKPPPVQPSYGRDTRNVPADFRSFTIPIERPSSVPIMNNGIVSRPASPNGSSNASRASNAPHRPSGLSNGLSTGPTSTPKVPIPVKNTAFPKDLLTYIRDHNVLLIDVRNRADFDREHIKGPAVVCIEPSVLMREGVTAEALENSMVVGPRQEAGLFANRDKFDLVAVYDELSASFGAESSPLSVLVRVINEQAFRKMLKRMPMMLVGGIQAWRRDLKEGELVRGPSYGDAQIQKPTPTRTTPSVLLLNGSTSANGGNTAYTNGHNNPTTHAYTNGSAVTSNPTGSVQHEVWTPRRQEFPSSVHNTTYGEHSPSMSLDQSAHMRTPADPGYNGAYPVNGDRNLIRRPAIMRPSSGSISYTRSMNDTITSPVIPTQSMSSSPLPSGGPISYPSFPRQVSPSASGSMTAFASSPVGGQFTTPPAQYDIASPQPASINPSQRGRRQSDFIDQSQEALSTSGYTTRPQPVDYPDLTTTTIVRPPPVAVPTERQDNRPRIPQAVPLSFTNAVSLPGGIGPKPPRIQSDYPVSYWPDTQIGTSGLKNLGNTCYMNAPIQCLSATVPFARFFTEGRWKQAVNYTNTLGSKGKLAGAFAKLLHDMWGGDLPYLTPLDFRKSICQLKAQYNNSDQHDSQEFLSFLMDGIHEDLNRILAKPNFATTPEEEAELERLPPQIASDREWRTWRSRNDSLVVDFFQGQFRNRLECLTCHKTSTTYNVFSILQLPIPNGRNSKVPIEHCLNAFFNEEVLEKDDAWDCPQCKVKRRASKKLSLARLPPVLMIHLKRFEANGRFSDKIDTFVDFPMKSLDLTNYMPPPLPPGADKSQLNGGLPMSLEDPRTQVPPYKYDLYGVTNHYGYLSSGHYTAFIASRGGWMYCDDSTVKPVDPKQVVGQKAYVLFYKRVKP</sequence>
<evidence type="ECO:0000256" key="7">
    <source>
        <dbReference type="ARBA" id="ARBA00022807"/>
    </source>
</evidence>
<dbReference type="PROSITE" id="PS50206">
    <property type="entry name" value="RHODANESE_3"/>
    <property type="match status" value="1"/>
</dbReference>
<comment type="similarity">
    <text evidence="2">Belongs to the peptidase C19 family.</text>
</comment>
<dbReference type="InterPro" id="IPR050185">
    <property type="entry name" value="Ub_carboxyl-term_hydrolase"/>
</dbReference>
<protein>
    <recommendedName>
        <fullName evidence="3">ubiquitinyl hydrolase 1</fullName>
        <ecNumber evidence="3">3.4.19.12</ecNumber>
    </recommendedName>
</protein>
<keyword evidence="4" id="KW-0645">Protease</keyword>
<dbReference type="OrthoDB" id="292964at2759"/>
<comment type="catalytic activity">
    <reaction evidence="1">
        <text>Thiol-dependent hydrolysis of ester, thioester, amide, peptide and isopeptide bonds formed by the C-terminal Gly of ubiquitin (a 76-residue protein attached to proteins as an intracellular targeting signal).</text>
        <dbReference type="EC" id="3.4.19.12"/>
    </reaction>
</comment>
<feature type="domain" description="Rhodanese" evidence="9">
    <location>
        <begin position="366"/>
        <end position="489"/>
    </location>
</feature>
<feature type="region of interest" description="Disordered" evidence="8">
    <location>
        <begin position="1"/>
        <end position="22"/>
    </location>
</feature>
<keyword evidence="12" id="KW-1185">Reference proteome</keyword>
<dbReference type="PROSITE" id="PS00973">
    <property type="entry name" value="USP_2"/>
    <property type="match status" value="1"/>
</dbReference>
<dbReference type="Pfam" id="PF00443">
    <property type="entry name" value="UCH"/>
    <property type="match status" value="1"/>
</dbReference>
<gene>
    <name evidence="11" type="ORF">HYPSUDRAFT_197766</name>
</gene>
<dbReference type="STRING" id="945553.A0A0D2PBN7"/>
<feature type="domain" description="USP" evidence="10">
    <location>
        <begin position="804"/>
        <end position="1164"/>
    </location>
</feature>
<evidence type="ECO:0000313" key="11">
    <source>
        <dbReference type="EMBL" id="KJA28269.1"/>
    </source>
</evidence>
<dbReference type="EMBL" id="KN817522">
    <property type="protein sequence ID" value="KJA28269.1"/>
    <property type="molecule type" value="Genomic_DNA"/>
</dbReference>
<dbReference type="Pfam" id="PF00581">
    <property type="entry name" value="Rhodanese"/>
    <property type="match status" value="1"/>
</dbReference>
<dbReference type="EC" id="3.4.19.12" evidence="3"/>
<feature type="compositionally biased region" description="Polar residues" evidence="8">
    <location>
        <begin position="7"/>
        <end position="22"/>
    </location>
</feature>
<dbReference type="InterPro" id="IPR028889">
    <property type="entry name" value="USP"/>
</dbReference>
<feature type="region of interest" description="Disordered" evidence="8">
    <location>
        <begin position="303"/>
        <end position="351"/>
    </location>
</feature>
<feature type="region of interest" description="Disordered" evidence="8">
    <location>
        <begin position="253"/>
        <end position="284"/>
    </location>
</feature>
<dbReference type="AlphaFoldDB" id="A0A0D2PBN7"/>
<dbReference type="OMA" id="PFVHTYE"/>
<dbReference type="PROSITE" id="PS50235">
    <property type="entry name" value="USP_3"/>
    <property type="match status" value="1"/>
</dbReference>
<dbReference type="GO" id="GO:0006508">
    <property type="term" value="P:proteolysis"/>
    <property type="evidence" value="ECO:0007669"/>
    <property type="project" value="UniProtKB-KW"/>
</dbReference>
<evidence type="ECO:0000259" key="10">
    <source>
        <dbReference type="PROSITE" id="PS50235"/>
    </source>
</evidence>
<dbReference type="CDD" id="cd00158">
    <property type="entry name" value="RHOD"/>
    <property type="match status" value="1"/>
</dbReference>
<evidence type="ECO:0000256" key="8">
    <source>
        <dbReference type="SAM" id="MobiDB-lite"/>
    </source>
</evidence>
<dbReference type="PANTHER" id="PTHR21646:SF95">
    <property type="entry name" value="UBIQUITIN CARBOXYL-TERMINAL HYDROLASE 4-RELATED"/>
    <property type="match status" value="1"/>
</dbReference>
<dbReference type="InterPro" id="IPR001763">
    <property type="entry name" value="Rhodanese-like_dom"/>
</dbReference>
<dbReference type="SUPFAM" id="SSF54001">
    <property type="entry name" value="Cysteine proteinases"/>
    <property type="match status" value="1"/>
</dbReference>
<dbReference type="InterPro" id="IPR038765">
    <property type="entry name" value="Papain-like_cys_pep_sf"/>
</dbReference>
<evidence type="ECO:0000256" key="6">
    <source>
        <dbReference type="ARBA" id="ARBA00022801"/>
    </source>
</evidence>
<feature type="compositionally biased region" description="Low complexity" evidence="8">
    <location>
        <begin position="640"/>
        <end position="659"/>
    </location>
</feature>
<dbReference type="SUPFAM" id="SSF52821">
    <property type="entry name" value="Rhodanese/Cell cycle control phosphatase"/>
    <property type="match status" value="1"/>
</dbReference>
<feature type="region of interest" description="Disordered" evidence="8">
    <location>
        <begin position="638"/>
        <end position="756"/>
    </location>
</feature>
<evidence type="ECO:0000256" key="4">
    <source>
        <dbReference type="ARBA" id="ARBA00022670"/>
    </source>
</evidence>
<evidence type="ECO:0000256" key="3">
    <source>
        <dbReference type="ARBA" id="ARBA00012759"/>
    </source>
</evidence>
<dbReference type="InterPro" id="IPR001394">
    <property type="entry name" value="Peptidase_C19_UCH"/>
</dbReference>
<keyword evidence="6" id="KW-0378">Hydrolase</keyword>
<evidence type="ECO:0000313" key="12">
    <source>
        <dbReference type="Proteomes" id="UP000054270"/>
    </source>
</evidence>
<feature type="compositionally biased region" description="Polar residues" evidence="8">
    <location>
        <begin position="662"/>
        <end position="676"/>
    </location>
</feature>
<feature type="compositionally biased region" description="Polar residues" evidence="8">
    <location>
        <begin position="713"/>
        <end position="730"/>
    </location>
</feature>